<evidence type="ECO:0000256" key="1">
    <source>
        <dbReference type="ARBA" id="ARBA00003535"/>
    </source>
</evidence>
<dbReference type="RefSeq" id="WP_122917152.1">
    <property type="nucleotide sequence ID" value="NZ_RHHQ01000006.1"/>
</dbReference>
<dbReference type="EMBL" id="RHHQ01000006">
    <property type="protein sequence ID" value="RNB91299.1"/>
    <property type="molecule type" value="Genomic_DNA"/>
</dbReference>
<evidence type="ECO:0000313" key="6">
    <source>
        <dbReference type="EMBL" id="RNB91299.1"/>
    </source>
</evidence>
<evidence type="ECO:0000256" key="3">
    <source>
        <dbReference type="ARBA" id="ARBA00022630"/>
    </source>
</evidence>
<proteinExistence type="predicted"/>
<sequence length="321" mass="33727">MKTRVTELLGINLPIVQGGLAYLAYADLAAAVSNAGGLGQITAMSLPSPEALREEIRKTKAMTAKPFGVNFAIGQHGRPYEDMLDAALEEGVKIISITGGNPEPLIRRSEPYGVKKLVLVAAVRQAQKAESIGADAVMAVGQEGGGHLGRDDIGTFVLIPRVASALQIPVLASGGIGDGRGLAAALALGAEGIEMGTRFIATLECVHAHAAYKEALLNATEHDTQVIKRTLGTPARVVRTKGSDEILARESAGAGYEGLKELISGARNRSFIYEGDDDHGFGWAGQVVGLIDDIPTVQQLFDRIVQEAKGATERLAQIQGE</sequence>
<gene>
    <name evidence="6" type="ORF">EDM56_05765</name>
</gene>
<keyword evidence="7" id="KW-1185">Reference proteome</keyword>
<keyword evidence="6" id="KW-0503">Monooxygenase</keyword>
<dbReference type="PANTHER" id="PTHR32332">
    <property type="entry name" value="2-NITROPROPANE DIOXYGENASE"/>
    <property type="match status" value="1"/>
</dbReference>
<reference evidence="6 7" key="1">
    <citation type="submission" date="2018-10" db="EMBL/GenBank/DDBJ databases">
        <title>Phylogenomics of Brevibacillus.</title>
        <authorList>
            <person name="Dunlap C."/>
        </authorList>
    </citation>
    <scope>NUCLEOTIDE SEQUENCE [LARGE SCALE GENOMIC DNA]</scope>
    <source>
        <strain evidence="6 7">JCM 15716</strain>
    </source>
</reference>
<accession>A0A3M8DUV0</accession>
<evidence type="ECO:0000313" key="7">
    <source>
        <dbReference type="Proteomes" id="UP000271031"/>
    </source>
</evidence>
<protein>
    <recommendedName>
        <fullName evidence="2">Probable nitronate monooxygenase</fullName>
    </recommendedName>
</protein>
<evidence type="ECO:0000256" key="5">
    <source>
        <dbReference type="ARBA" id="ARBA00023002"/>
    </source>
</evidence>
<comment type="caution">
    <text evidence="6">The sequence shown here is derived from an EMBL/GenBank/DDBJ whole genome shotgun (WGS) entry which is preliminary data.</text>
</comment>
<dbReference type="SUPFAM" id="SSF51412">
    <property type="entry name" value="Inosine monophosphate dehydrogenase (IMPDH)"/>
    <property type="match status" value="1"/>
</dbReference>
<dbReference type="PANTHER" id="PTHR32332:SF20">
    <property type="entry name" value="2-NITROPROPANE DIOXYGENASE-LIKE PROTEIN"/>
    <property type="match status" value="1"/>
</dbReference>
<dbReference type="AlphaFoldDB" id="A0A3M8DUV0"/>
<keyword evidence="5" id="KW-0560">Oxidoreductase</keyword>
<organism evidence="6 7">
    <name type="scientific">Brevibacillus fluminis</name>
    <dbReference type="NCBI Taxonomy" id="511487"/>
    <lineage>
        <taxon>Bacteria</taxon>
        <taxon>Bacillati</taxon>
        <taxon>Bacillota</taxon>
        <taxon>Bacilli</taxon>
        <taxon>Bacillales</taxon>
        <taxon>Paenibacillaceae</taxon>
        <taxon>Brevibacillus</taxon>
    </lineage>
</organism>
<dbReference type="OrthoDB" id="9778912at2"/>
<dbReference type="GO" id="GO:0018580">
    <property type="term" value="F:nitronate monooxygenase activity"/>
    <property type="evidence" value="ECO:0007669"/>
    <property type="project" value="InterPro"/>
</dbReference>
<dbReference type="CDD" id="cd04730">
    <property type="entry name" value="NPD_like"/>
    <property type="match status" value="1"/>
</dbReference>
<evidence type="ECO:0000256" key="4">
    <source>
        <dbReference type="ARBA" id="ARBA00022643"/>
    </source>
</evidence>
<dbReference type="InterPro" id="IPR004136">
    <property type="entry name" value="NMO"/>
</dbReference>
<name>A0A3M8DUV0_9BACL</name>
<keyword evidence="3" id="KW-0285">Flavoprotein</keyword>
<dbReference type="Gene3D" id="3.20.20.70">
    <property type="entry name" value="Aldolase class I"/>
    <property type="match status" value="1"/>
</dbReference>
<dbReference type="InterPro" id="IPR013785">
    <property type="entry name" value="Aldolase_TIM"/>
</dbReference>
<dbReference type="Proteomes" id="UP000271031">
    <property type="component" value="Unassembled WGS sequence"/>
</dbReference>
<comment type="function">
    <text evidence="1">Nitronate monooxygenase that uses molecular oxygen to catalyze the oxidative denitrification of alkyl nitronates. Acts on propionate 3-nitronate (P3N), the presumed physiological substrate. Probably functions in the detoxification of P3N, a metabolic poison produced by plants and fungi as a defense mechanism.</text>
</comment>
<dbReference type="Pfam" id="PF03060">
    <property type="entry name" value="NMO"/>
    <property type="match status" value="2"/>
</dbReference>
<evidence type="ECO:0000256" key="2">
    <source>
        <dbReference type="ARBA" id="ARBA00013457"/>
    </source>
</evidence>
<keyword evidence="4" id="KW-0288">FMN</keyword>